<feature type="region of interest" description="Disordered" evidence="5">
    <location>
        <begin position="836"/>
        <end position="869"/>
    </location>
</feature>
<comment type="caution">
    <text evidence="6">The sequence shown here is derived from an EMBL/GenBank/DDBJ whole genome shotgun (WGS) entry which is preliminary data.</text>
</comment>
<evidence type="ECO:0000313" key="6">
    <source>
        <dbReference type="EMBL" id="KAJ8977091.1"/>
    </source>
</evidence>
<name>A0ABQ9JG00_9CUCU</name>
<evidence type="ECO:0000313" key="7">
    <source>
        <dbReference type="Proteomes" id="UP001162164"/>
    </source>
</evidence>
<dbReference type="PANTHER" id="PTHR21331">
    <property type="entry name" value="BRCA1-ASSOCIATED ATM ACTIVATOR 1"/>
    <property type="match status" value="1"/>
</dbReference>
<dbReference type="InterPro" id="IPR038904">
    <property type="entry name" value="BRAT1"/>
</dbReference>
<evidence type="ECO:0000256" key="4">
    <source>
        <dbReference type="ARBA" id="ARBA00061308"/>
    </source>
</evidence>
<dbReference type="EMBL" id="JAPWTJ010000589">
    <property type="protein sequence ID" value="KAJ8977091.1"/>
    <property type="molecule type" value="Genomic_DNA"/>
</dbReference>
<dbReference type="Pfam" id="PF02985">
    <property type="entry name" value="HEAT"/>
    <property type="match status" value="1"/>
</dbReference>
<dbReference type="InterPro" id="IPR011989">
    <property type="entry name" value="ARM-like"/>
</dbReference>
<dbReference type="InterPro" id="IPR016024">
    <property type="entry name" value="ARM-type_fold"/>
</dbReference>
<dbReference type="PANTHER" id="PTHR21331:SF2">
    <property type="entry name" value="BRCA1-ASSOCIATED ATM ACTIVATOR 1"/>
    <property type="match status" value="1"/>
</dbReference>
<keyword evidence="3" id="KW-0677">Repeat</keyword>
<dbReference type="Gene3D" id="1.25.10.10">
    <property type="entry name" value="Leucine-rich Repeat Variant"/>
    <property type="match status" value="2"/>
</dbReference>
<gene>
    <name evidence="6" type="ORF">NQ317_003645</name>
</gene>
<protein>
    <recommendedName>
        <fullName evidence="8">BRCA1-associated ATM activator 1</fullName>
    </recommendedName>
</protein>
<comment type="subcellular location">
    <subcellularLocation>
        <location evidence="1">Cytoplasm</location>
    </subcellularLocation>
</comment>
<evidence type="ECO:0000256" key="3">
    <source>
        <dbReference type="ARBA" id="ARBA00022737"/>
    </source>
</evidence>
<comment type="similarity">
    <text evidence="4">Belongs to the BRAT1 family.</text>
</comment>
<accession>A0ABQ9JG00</accession>
<dbReference type="InterPro" id="IPR000357">
    <property type="entry name" value="HEAT"/>
</dbReference>
<dbReference type="SUPFAM" id="SSF48371">
    <property type="entry name" value="ARM repeat"/>
    <property type="match status" value="2"/>
</dbReference>
<evidence type="ECO:0000256" key="2">
    <source>
        <dbReference type="ARBA" id="ARBA00022490"/>
    </source>
</evidence>
<organism evidence="6 7">
    <name type="scientific">Molorchus minor</name>
    <dbReference type="NCBI Taxonomy" id="1323400"/>
    <lineage>
        <taxon>Eukaryota</taxon>
        <taxon>Metazoa</taxon>
        <taxon>Ecdysozoa</taxon>
        <taxon>Arthropoda</taxon>
        <taxon>Hexapoda</taxon>
        <taxon>Insecta</taxon>
        <taxon>Pterygota</taxon>
        <taxon>Neoptera</taxon>
        <taxon>Endopterygota</taxon>
        <taxon>Coleoptera</taxon>
        <taxon>Polyphaga</taxon>
        <taxon>Cucujiformia</taxon>
        <taxon>Chrysomeloidea</taxon>
        <taxon>Cerambycidae</taxon>
        <taxon>Lamiinae</taxon>
        <taxon>Monochamini</taxon>
        <taxon>Molorchus</taxon>
    </lineage>
</organism>
<proteinExistence type="inferred from homology"/>
<dbReference type="Proteomes" id="UP001162164">
    <property type="component" value="Unassembled WGS sequence"/>
</dbReference>
<keyword evidence="7" id="KW-1185">Reference proteome</keyword>
<evidence type="ECO:0008006" key="8">
    <source>
        <dbReference type="Google" id="ProtNLM"/>
    </source>
</evidence>
<feature type="compositionally biased region" description="Low complexity" evidence="5">
    <location>
        <begin position="849"/>
        <end position="861"/>
    </location>
</feature>
<keyword evidence="2" id="KW-0963">Cytoplasm</keyword>
<evidence type="ECO:0000256" key="1">
    <source>
        <dbReference type="ARBA" id="ARBA00004496"/>
    </source>
</evidence>
<sequence length="965" mass="109862">MSCDNNKKVTKVLQKLLNPDFKIKNDNLNSILTHLSTSSGEDSVVKLDHYKQTSAWIVEIVSQWEQWEKKPSTNVLSFALNLTSNICTDEHHFVLLNRHNICERLIKFISVSDDSSHPITKLDYIKLVASLLDHKSGQQWVLSTNYWVEILCLTLKNHSINITREGCKFLAKLLHKSIKINEVFCSNLVQLIMSPLNEASPCTPHIGVIEPLDIREQAIYQTLCPTLNLITEILEINLNSFKDGNDMSVAMMFLETYGLEGRINSILLVAQNEEFVFDLCKIKFLISFLQIYEKFSGKGAYIQYEKIGSVRSIFVDILKEVIDKGHGRSTMKLSYVGLIYWSYIRSKMPICVKNGDCQNELFEVQMLIIQVFPIIILSCNLIGIEGCVKVLDEDDLRDDFVTKFCKKLTPEIMRIIFNWRKHLIDHPYMFDNATLALNYVVKSKKYFNRELGVISFQVFIYSLRDIVTALKENPERLLALSREHNFLTMIIDATTLFINEFSITWRDSIESICVMILAFEFLSFPSWPVNFVVKLLKLVEVAIAKYMVPNMALLIDNIDHTMALVGPMLYAKLHDSSWEVRDTALEVLCTISRNAKENFPSFKKIVLDAQLPSLILKMALNDGEAFVRATAVKCLQEIVQVPEFWSDLLKCGDVHEQLIQILLKETEGIVRSEAATLIAIIFDHQCIPSSYLCNFYNVMTHAATADLHWEVKVKALRFWNEVITCHLVHQGYIDGTFPSITFSKEHRKIVTLNEPEVKKRLIKVLNQLSETGCLAVLVAALQDDCDVEVTKEATKITKDFIDLLKKYNVDDSNANMSSPPSPVMACLNNPPSVASSAVASTSGDSQYHSMSPMSQISQSSQNDSPQAGSYEEMADSILDEIINSQDVNLLRGVYNETDCFPVSCLPMRNRRVITPSDFLKFTYNDLEAYASKKTKWMNDMDDFGSLLDDILKEYDDGDVNSMDCY</sequence>
<reference evidence="6" key="1">
    <citation type="journal article" date="2023" name="Insect Mol. Biol.">
        <title>Genome sequencing provides insights into the evolution of gene families encoding plant cell wall-degrading enzymes in longhorned beetles.</title>
        <authorList>
            <person name="Shin N.R."/>
            <person name="Okamura Y."/>
            <person name="Kirsch R."/>
            <person name="Pauchet Y."/>
        </authorList>
    </citation>
    <scope>NUCLEOTIDE SEQUENCE</scope>
    <source>
        <strain evidence="6">MMC_N1</strain>
    </source>
</reference>
<evidence type="ECO:0000256" key="5">
    <source>
        <dbReference type="SAM" id="MobiDB-lite"/>
    </source>
</evidence>